<sequence>MLPLGSFLEIEIISLPRETKCASLPPDVWRHVASFLPKSDLVNLALVSQTCRAAALSPDLFAKHLSIQPPADLLSTTSYPTIYRNSHSLRLTPLISKVFSPDVRKAKLAILGSVSKLLIMYDENTGMVSTYPNEWRRDISELISKTAAENNENEEMSDSSSPKDESKPFQRQFVSERFLELPNCEIGFLSDAKNGIRKTFVTVNAETGQTVRTMFLPTNVGDELGRLAFGMDKPRRILLGGNESQYMVYFVGRMLFVIRRDEGTLVKKWPNAEESMLVRGETSFNAPLITGVVRCDGFEDRKQYHIHTLEGGSSDYHFCIDQHDTLIDVAQSRDGNTISKRVSSAKKVKLWTVVHHDIIFHWYQKLPLSNRTGALEMRSNGSQILIRPEGGGGRIVRINYGLPVRVEQLARRVQSSAFDWARASWDGRIVLAVSRSSGFLSIFDCDEGRCLKSVSIGDQIDDLVLVDGHILVALTPGHIVECHFKRFCGCEGLFGERQQAAENDSTTSPAEASAEAG</sequence>
<comment type="caution">
    <text evidence="3">The sequence shown here is derived from an EMBL/GenBank/DDBJ whole genome shotgun (WGS) entry which is preliminary data.</text>
</comment>
<protein>
    <recommendedName>
        <fullName evidence="2">F-box domain-containing protein</fullName>
    </recommendedName>
</protein>
<dbReference type="Pfam" id="PF00646">
    <property type="entry name" value="F-box"/>
    <property type="match status" value="1"/>
</dbReference>
<organism evidence="3 4">
    <name type="scientific">Gracilariopsis chorda</name>
    <dbReference type="NCBI Taxonomy" id="448386"/>
    <lineage>
        <taxon>Eukaryota</taxon>
        <taxon>Rhodophyta</taxon>
        <taxon>Florideophyceae</taxon>
        <taxon>Rhodymeniophycidae</taxon>
        <taxon>Gracilariales</taxon>
        <taxon>Gracilariaceae</taxon>
        <taxon>Gracilariopsis</taxon>
    </lineage>
</organism>
<evidence type="ECO:0000313" key="4">
    <source>
        <dbReference type="Proteomes" id="UP000247409"/>
    </source>
</evidence>
<name>A0A2V3IHG5_9FLOR</name>
<dbReference type="CDD" id="cd09917">
    <property type="entry name" value="F-box_SF"/>
    <property type="match status" value="1"/>
</dbReference>
<dbReference type="SUPFAM" id="SSF50969">
    <property type="entry name" value="YVTN repeat-like/Quinoprotein amine dehydrogenase"/>
    <property type="match status" value="1"/>
</dbReference>
<dbReference type="Proteomes" id="UP000247409">
    <property type="component" value="Unassembled WGS sequence"/>
</dbReference>
<dbReference type="InterPro" id="IPR011044">
    <property type="entry name" value="Quino_amine_DH_bsu"/>
</dbReference>
<feature type="domain" description="F-box" evidence="2">
    <location>
        <begin position="18"/>
        <end position="64"/>
    </location>
</feature>
<evidence type="ECO:0000256" key="1">
    <source>
        <dbReference type="SAM" id="MobiDB-lite"/>
    </source>
</evidence>
<dbReference type="InterPro" id="IPR001810">
    <property type="entry name" value="F-box_dom"/>
</dbReference>
<feature type="region of interest" description="Disordered" evidence="1">
    <location>
        <begin position="147"/>
        <end position="167"/>
    </location>
</feature>
<dbReference type="OrthoDB" id="3071584at2759"/>
<evidence type="ECO:0000313" key="3">
    <source>
        <dbReference type="EMBL" id="PXF41534.1"/>
    </source>
</evidence>
<dbReference type="InterPro" id="IPR036047">
    <property type="entry name" value="F-box-like_dom_sf"/>
</dbReference>
<reference evidence="3 4" key="1">
    <citation type="journal article" date="2018" name="Mol. Biol. Evol.">
        <title>Analysis of the draft genome of the red seaweed Gracilariopsis chorda provides insights into genome size evolution in Rhodophyta.</title>
        <authorList>
            <person name="Lee J."/>
            <person name="Yang E.C."/>
            <person name="Graf L."/>
            <person name="Yang J.H."/>
            <person name="Qiu H."/>
            <person name="Zel Zion U."/>
            <person name="Chan C.X."/>
            <person name="Stephens T.G."/>
            <person name="Weber A.P.M."/>
            <person name="Boo G.H."/>
            <person name="Boo S.M."/>
            <person name="Kim K.M."/>
            <person name="Shin Y."/>
            <person name="Jung M."/>
            <person name="Lee S.J."/>
            <person name="Yim H.S."/>
            <person name="Lee J.H."/>
            <person name="Bhattacharya D."/>
            <person name="Yoon H.S."/>
        </authorList>
    </citation>
    <scope>NUCLEOTIDE SEQUENCE [LARGE SCALE GENOMIC DNA]</scope>
    <source>
        <strain evidence="3 4">SKKU-2015</strain>
        <tissue evidence="3">Whole body</tissue>
    </source>
</reference>
<dbReference type="AlphaFoldDB" id="A0A2V3IHG5"/>
<dbReference type="PROSITE" id="PS50181">
    <property type="entry name" value="FBOX"/>
    <property type="match status" value="1"/>
</dbReference>
<proteinExistence type="predicted"/>
<accession>A0A2V3IHG5</accession>
<evidence type="ECO:0000259" key="2">
    <source>
        <dbReference type="PROSITE" id="PS50181"/>
    </source>
</evidence>
<dbReference type="SUPFAM" id="SSF81383">
    <property type="entry name" value="F-box domain"/>
    <property type="match status" value="1"/>
</dbReference>
<keyword evidence="4" id="KW-1185">Reference proteome</keyword>
<dbReference type="EMBL" id="NBIV01000210">
    <property type="protein sequence ID" value="PXF41534.1"/>
    <property type="molecule type" value="Genomic_DNA"/>
</dbReference>
<dbReference type="SMART" id="SM00256">
    <property type="entry name" value="FBOX"/>
    <property type="match status" value="1"/>
</dbReference>
<gene>
    <name evidence="3" type="ORF">BWQ96_08737</name>
</gene>